<evidence type="ECO:0000313" key="1">
    <source>
        <dbReference type="EMBL" id="KAI8439821.1"/>
    </source>
</evidence>
<sequence length="292" mass="31079">MGDRPKPKAIPPYMRFLLGGSSGMMATCIVQPMDLIKTRMQLMGPAGKDMTALIMGREVINTNGFTGLYAGLSAALFRQATYTTGRLGCFNYITDLYTAAYGTPNFGAKLLTGITAGAIGAVVGNPAEVALIRMTADGRLPPEQRRNYTNVFNALGRMVSEEGAGTLMRGVSATVSRAAVVNGAQLGTYAQAREMLLPSLGDGIFLHFSSSMISGFVTTAASQPLDMIKTRLQNAAKGGGQAGLVGTFFDVVKKEGVFGLWNGFLPTYLKIGPHTVFTFIFLEQITALYLSI</sequence>
<accession>A0ACC0KUH4</accession>
<name>A0ACC0KUH4_CHOFU</name>
<proteinExistence type="predicted"/>
<reference evidence="1 2" key="1">
    <citation type="journal article" date="2022" name="Genome Biol. Evol.">
        <title>The Spruce Budworm Genome: Reconstructing the Evolutionary History of Antifreeze Proteins.</title>
        <authorList>
            <person name="Beliveau C."/>
            <person name="Gagne P."/>
            <person name="Picq S."/>
            <person name="Vernygora O."/>
            <person name="Keeling C.I."/>
            <person name="Pinkney K."/>
            <person name="Doucet D."/>
            <person name="Wen F."/>
            <person name="Johnston J.S."/>
            <person name="Maaroufi H."/>
            <person name="Boyle B."/>
            <person name="Laroche J."/>
            <person name="Dewar K."/>
            <person name="Juretic N."/>
            <person name="Blackburn G."/>
            <person name="Nisole A."/>
            <person name="Brunet B."/>
            <person name="Brandao M."/>
            <person name="Lumley L."/>
            <person name="Duan J."/>
            <person name="Quan G."/>
            <person name="Lucarotti C.J."/>
            <person name="Roe A.D."/>
            <person name="Sperling F.A.H."/>
            <person name="Levesque R.C."/>
            <person name="Cusson M."/>
        </authorList>
    </citation>
    <scope>NUCLEOTIDE SEQUENCE [LARGE SCALE GENOMIC DNA]</scope>
    <source>
        <strain evidence="1">Glfc:IPQL:Cfum</strain>
    </source>
</reference>
<protein>
    <submittedName>
        <fullName evidence="1">Uncharacterized protein</fullName>
    </submittedName>
</protein>
<keyword evidence="2" id="KW-1185">Reference proteome</keyword>
<gene>
    <name evidence="1" type="ORF">MSG28_013488</name>
</gene>
<evidence type="ECO:0000313" key="2">
    <source>
        <dbReference type="Proteomes" id="UP001064048"/>
    </source>
</evidence>
<dbReference type="EMBL" id="CM046123">
    <property type="protein sequence ID" value="KAI8439821.1"/>
    <property type="molecule type" value="Genomic_DNA"/>
</dbReference>
<dbReference type="Proteomes" id="UP001064048">
    <property type="component" value="Chromosome 23"/>
</dbReference>
<organism evidence="1 2">
    <name type="scientific">Choristoneura fumiferana</name>
    <name type="common">Spruce budworm moth</name>
    <name type="synonym">Archips fumiferana</name>
    <dbReference type="NCBI Taxonomy" id="7141"/>
    <lineage>
        <taxon>Eukaryota</taxon>
        <taxon>Metazoa</taxon>
        <taxon>Ecdysozoa</taxon>
        <taxon>Arthropoda</taxon>
        <taxon>Hexapoda</taxon>
        <taxon>Insecta</taxon>
        <taxon>Pterygota</taxon>
        <taxon>Neoptera</taxon>
        <taxon>Endopterygota</taxon>
        <taxon>Lepidoptera</taxon>
        <taxon>Glossata</taxon>
        <taxon>Ditrysia</taxon>
        <taxon>Tortricoidea</taxon>
        <taxon>Tortricidae</taxon>
        <taxon>Tortricinae</taxon>
        <taxon>Choristoneura</taxon>
    </lineage>
</organism>
<comment type="caution">
    <text evidence="1">The sequence shown here is derived from an EMBL/GenBank/DDBJ whole genome shotgun (WGS) entry which is preliminary data.</text>
</comment>